<dbReference type="SMART" id="SM00389">
    <property type="entry name" value="HOX"/>
    <property type="match status" value="1"/>
</dbReference>
<keyword evidence="6 8" id="KW-0539">Nucleus</keyword>
<dbReference type="GO" id="GO:0005634">
    <property type="term" value="C:nucleus"/>
    <property type="evidence" value="ECO:0007669"/>
    <property type="project" value="UniProtKB-SubCell"/>
</dbReference>
<evidence type="ECO:0000256" key="6">
    <source>
        <dbReference type="ARBA" id="ARBA00023242"/>
    </source>
</evidence>
<keyword evidence="4 8" id="KW-0371">Homeobox</keyword>
<evidence type="ECO:0000259" key="11">
    <source>
        <dbReference type="PROSITE" id="PS50071"/>
    </source>
</evidence>
<comment type="subcellular location">
    <subcellularLocation>
        <location evidence="1 8 9">Nucleus</location>
    </subcellularLocation>
</comment>
<dbReference type="InterPro" id="IPR009057">
    <property type="entry name" value="Homeodomain-like_sf"/>
</dbReference>
<feature type="compositionally biased region" description="Basic and acidic residues" evidence="10">
    <location>
        <begin position="7"/>
        <end position="19"/>
    </location>
</feature>
<dbReference type="Pfam" id="PF00046">
    <property type="entry name" value="Homeodomain"/>
    <property type="match status" value="1"/>
</dbReference>
<evidence type="ECO:0000256" key="4">
    <source>
        <dbReference type="ARBA" id="ARBA00023155"/>
    </source>
</evidence>
<evidence type="ECO:0000256" key="8">
    <source>
        <dbReference type="PROSITE-ProRule" id="PRU00108"/>
    </source>
</evidence>
<keyword evidence="3 8" id="KW-0238">DNA-binding</keyword>
<proteinExistence type="inferred from homology"/>
<sequence>MSGDEESPNREPTNPDRKTGKSFFIDDILTKDTESDVRRKSTESNYSPYKSFGSYEQQSPCGNSYENPQTCVCRSCQDMREHEHVPSSYVTGESTSRLSVTDSTHAEVCCAKSQNELDSPNCSSNTNNNTKLKKKTRTVFSRAQIFYLEAAFDAKRYLSSAERAELALTLHLSETQVKVWFQNRRNKWKSQMTDDNKFPNKEPNHFYPGHPLAQRYHMGLGSIPPSPHLLRHPMLYF</sequence>
<name>A0A210Q530_MIZYE</name>
<dbReference type="Gene3D" id="1.10.10.60">
    <property type="entry name" value="Homeodomain-like"/>
    <property type="match status" value="1"/>
</dbReference>
<dbReference type="PRINTS" id="PR00024">
    <property type="entry name" value="HOMEOBOX"/>
</dbReference>
<dbReference type="InterPro" id="IPR051300">
    <property type="entry name" value="HMX_Homeobox_TF"/>
</dbReference>
<feature type="compositionally biased region" description="Polar residues" evidence="10">
    <location>
        <begin position="43"/>
        <end position="53"/>
    </location>
</feature>
<dbReference type="CDD" id="cd00086">
    <property type="entry name" value="homeodomain"/>
    <property type="match status" value="1"/>
</dbReference>
<gene>
    <name evidence="12" type="ORF">KP79_PYT17614</name>
</gene>
<dbReference type="OrthoDB" id="6159439at2759"/>
<comment type="caution">
    <text evidence="12">The sequence shown here is derived from an EMBL/GenBank/DDBJ whole genome shotgun (WGS) entry which is preliminary data.</text>
</comment>
<accession>A0A210Q530</accession>
<feature type="region of interest" description="Disordered" evidence="10">
    <location>
        <begin position="1"/>
        <end position="53"/>
    </location>
</feature>
<keyword evidence="13" id="KW-1185">Reference proteome</keyword>
<dbReference type="PROSITE" id="PS50071">
    <property type="entry name" value="HOMEOBOX_2"/>
    <property type="match status" value="1"/>
</dbReference>
<dbReference type="InterPro" id="IPR001356">
    <property type="entry name" value="HD"/>
</dbReference>
<evidence type="ECO:0000313" key="12">
    <source>
        <dbReference type="EMBL" id="OWF43850.1"/>
    </source>
</evidence>
<evidence type="ECO:0000256" key="7">
    <source>
        <dbReference type="ARBA" id="ARBA00038165"/>
    </source>
</evidence>
<evidence type="ECO:0000256" key="10">
    <source>
        <dbReference type="SAM" id="MobiDB-lite"/>
    </source>
</evidence>
<reference evidence="12 13" key="1">
    <citation type="journal article" date="2017" name="Nat. Ecol. Evol.">
        <title>Scallop genome provides insights into evolution of bilaterian karyotype and development.</title>
        <authorList>
            <person name="Wang S."/>
            <person name="Zhang J."/>
            <person name="Jiao W."/>
            <person name="Li J."/>
            <person name="Xun X."/>
            <person name="Sun Y."/>
            <person name="Guo X."/>
            <person name="Huan P."/>
            <person name="Dong B."/>
            <person name="Zhang L."/>
            <person name="Hu X."/>
            <person name="Sun X."/>
            <person name="Wang J."/>
            <person name="Zhao C."/>
            <person name="Wang Y."/>
            <person name="Wang D."/>
            <person name="Huang X."/>
            <person name="Wang R."/>
            <person name="Lv J."/>
            <person name="Li Y."/>
            <person name="Zhang Z."/>
            <person name="Liu B."/>
            <person name="Lu W."/>
            <person name="Hui Y."/>
            <person name="Liang J."/>
            <person name="Zhou Z."/>
            <person name="Hou R."/>
            <person name="Li X."/>
            <person name="Liu Y."/>
            <person name="Li H."/>
            <person name="Ning X."/>
            <person name="Lin Y."/>
            <person name="Zhao L."/>
            <person name="Xing Q."/>
            <person name="Dou J."/>
            <person name="Li Y."/>
            <person name="Mao J."/>
            <person name="Guo H."/>
            <person name="Dou H."/>
            <person name="Li T."/>
            <person name="Mu C."/>
            <person name="Jiang W."/>
            <person name="Fu Q."/>
            <person name="Fu X."/>
            <person name="Miao Y."/>
            <person name="Liu J."/>
            <person name="Yu Q."/>
            <person name="Li R."/>
            <person name="Liao H."/>
            <person name="Li X."/>
            <person name="Kong Y."/>
            <person name="Jiang Z."/>
            <person name="Chourrout D."/>
            <person name="Li R."/>
            <person name="Bao Z."/>
        </authorList>
    </citation>
    <scope>NUCLEOTIDE SEQUENCE [LARGE SCALE GENOMIC DNA]</scope>
    <source>
        <strain evidence="12 13">PY_sf001</strain>
    </source>
</reference>
<evidence type="ECO:0000256" key="5">
    <source>
        <dbReference type="ARBA" id="ARBA00023163"/>
    </source>
</evidence>
<organism evidence="12 13">
    <name type="scientific">Mizuhopecten yessoensis</name>
    <name type="common">Japanese scallop</name>
    <name type="synonym">Patinopecten yessoensis</name>
    <dbReference type="NCBI Taxonomy" id="6573"/>
    <lineage>
        <taxon>Eukaryota</taxon>
        <taxon>Metazoa</taxon>
        <taxon>Spiralia</taxon>
        <taxon>Lophotrochozoa</taxon>
        <taxon>Mollusca</taxon>
        <taxon>Bivalvia</taxon>
        <taxon>Autobranchia</taxon>
        <taxon>Pteriomorphia</taxon>
        <taxon>Pectinida</taxon>
        <taxon>Pectinoidea</taxon>
        <taxon>Pectinidae</taxon>
        <taxon>Mizuhopecten</taxon>
    </lineage>
</organism>
<dbReference type="PANTHER" id="PTHR46110:SF3">
    <property type="entry name" value="HOMEOBOX PROTEIN HMX"/>
    <property type="match status" value="1"/>
</dbReference>
<evidence type="ECO:0000256" key="3">
    <source>
        <dbReference type="ARBA" id="ARBA00023125"/>
    </source>
</evidence>
<dbReference type="PROSITE" id="PS00027">
    <property type="entry name" value="HOMEOBOX_1"/>
    <property type="match status" value="1"/>
</dbReference>
<dbReference type="AlphaFoldDB" id="A0A210Q530"/>
<dbReference type="GO" id="GO:0000977">
    <property type="term" value="F:RNA polymerase II transcription regulatory region sequence-specific DNA binding"/>
    <property type="evidence" value="ECO:0007669"/>
    <property type="project" value="TreeGrafter"/>
</dbReference>
<dbReference type="EMBL" id="NEDP02004990">
    <property type="protein sequence ID" value="OWF43850.1"/>
    <property type="molecule type" value="Genomic_DNA"/>
</dbReference>
<keyword evidence="2" id="KW-0805">Transcription regulation</keyword>
<evidence type="ECO:0000256" key="1">
    <source>
        <dbReference type="ARBA" id="ARBA00004123"/>
    </source>
</evidence>
<evidence type="ECO:0000313" key="13">
    <source>
        <dbReference type="Proteomes" id="UP000242188"/>
    </source>
</evidence>
<comment type="similarity">
    <text evidence="7">Belongs to the HMX homeobox family.</text>
</comment>
<dbReference type="STRING" id="6573.A0A210Q530"/>
<evidence type="ECO:0000256" key="2">
    <source>
        <dbReference type="ARBA" id="ARBA00023015"/>
    </source>
</evidence>
<evidence type="ECO:0000256" key="9">
    <source>
        <dbReference type="RuleBase" id="RU000682"/>
    </source>
</evidence>
<dbReference type="InterPro" id="IPR017970">
    <property type="entry name" value="Homeobox_CS"/>
</dbReference>
<feature type="domain" description="Homeobox" evidence="11">
    <location>
        <begin position="131"/>
        <end position="191"/>
    </location>
</feature>
<dbReference type="GO" id="GO:0000981">
    <property type="term" value="F:DNA-binding transcription factor activity, RNA polymerase II-specific"/>
    <property type="evidence" value="ECO:0007669"/>
    <property type="project" value="InterPro"/>
</dbReference>
<dbReference type="SUPFAM" id="SSF46689">
    <property type="entry name" value="Homeodomain-like"/>
    <property type="match status" value="1"/>
</dbReference>
<dbReference type="InterPro" id="IPR020479">
    <property type="entry name" value="HD_metazoa"/>
</dbReference>
<dbReference type="PANTHER" id="PTHR46110">
    <property type="entry name" value="HOMEOBOX PROTEIN HMX"/>
    <property type="match status" value="1"/>
</dbReference>
<feature type="compositionally biased region" description="Basic and acidic residues" evidence="10">
    <location>
        <begin position="28"/>
        <end position="42"/>
    </location>
</feature>
<dbReference type="Proteomes" id="UP000242188">
    <property type="component" value="Unassembled WGS sequence"/>
</dbReference>
<keyword evidence="5" id="KW-0804">Transcription</keyword>
<protein>
    <submittedName>
        <fullName evidence="12">Homeobox protein Hmx</fullName>
    </submittedName>
</protein>
<feature type="DNA-binding region" description="Homeobox" evidence="8">
    <location>
        <begin position="133"/>
        <end position="192"/>
    </location>
</feature>